<accession>A0A0A9AJK8</accession>
<reference evidence="1" key="2">
    <citation type="journal article" date="2015" name="Data Brief">
        <title>Shoot transcriptome of the giant reed, Arundo donax.</title>
        <authorList>
            <person name="Barrero R.A."/>
            <person name="Guerrero F.D."/>
            <person name="Moolhuijzen P."/>
            <person name="Goolsby J.A."/>
            <person name="Tidwell J."/>
            <person name="Bellgard S.E."/>
            <person name="Bellgard M.I."/>
        </authorList>
    </citation>
    <scope>NUCLEOTIDE SEQUENCE</scope>
    <source>
        <tissue evidence="1">Shoot tissue taken approximately 20 cm above the soil surface</tissue>
    </source>
</reference>
<sequence>MLRVLNYMSTEIPVLQRDQQYHQRDQTVLVPA</sequence>
<evidence type="ECO:0000313" key="1">
    <source>
        <dbReference type="EMBL" id="JAD51356.1"/>
    </source>
</evidence>
<protein>
    <submittedName>
        <fullName evidence="1">Uncharacterized protein</fullName>
    </submittedName>
</protein>
<reference evidence="1" key="1">
    <citation type="submission" date="2014-09" db="EMBL/GenBank/DDBJ databases">
        <authorList>
            <person name="Magalhaes I.L.F."/>
            <person name="Oliveira U."/>
            <person name="Santos F.R."/>
            <person name="Vidigal T.H.D.A."/>
            <person name="Brescovit A.D."/>
            <person name="Santos A.J."/>
        </authorList>
    </citation>
    <scope>NUCLEOTIDE SEQUENCE</scope>
    <source>
        <tissue evidence="1">Shoot tissue taken approximately 20 cm above the soil surface</tissue>
    </source>
</reference>
<dbReference type="AlphaFoldDB" id="A0A0A9AJK8"/>
<name>A0A0A9AJK8_ARUDO</name>
<proteinExistence type="predicted"/>
<organism evidence="1">
    <name type="scientific">Arundo donax</name>
    <name type="common">Giant reed</name>
    <name type="synonym">Donax arundinaceus</name>
    <dbReference type="NCBI Taxonomy" id="35708"/>
    <lineage>
        <taxon>Eukaryota</taxon>
        <taxon>Viridiplantae</taxon>
        <taxon>Streptophyta</taxon>
        <taxon>Embryophyta</taxon>
        <taxon>Tracheophyta</taxon>
        <taxon>Spermatophyta</taxon>
        <taxon>Magnoliopsida</taxon>
        <taxon>Liliopsida</taxon>
        <taxon>Poales</taxon>
        <taxon>Poaceae</taxon>
        <taxon>PACMAD clade</taxon>
        <taxon>Arundinoideae</taxon>
        <taxon>Arundineae</taxon>
        <taxon>Arundo</taxon>
    </lineage>
</organism>
<dbReference type="EMBL" id="GBRH01246539">
    <property type="protein sequence ID" value="JAD51356.1"/>
    <property type="molecule type" value="Transcribed_RNA"/>
</dbReference>